<organism evidence="1 2">
    <name type="scientific">Ditylenchus dipsaci</name>
    <dbReference type="NCBI Taxonomy" id="166011"/>
    <lineage>
        <taxon>Eukaryota</taxon>
        <taxon>Metazoa</taxon>
        <taxon>Ecdysozoa</taxon>
        <taxon>Nematoda</taxon>
        <taxon>Chromadorea</taxon>
        <taxon>Rhabditida</taxon>
        <taxon>Tylenchina</taxon>
        <taxon>Tylenchomorpha</taxon>
        <taxon>Sphaerularioidea</taxon>
        <taxon>Anguinidae</taxon>
        <taxon>Anguininae</taxon>
        <taxon>Ditylenchus</taxon>
    </lineage>
</organism>
<reference evidence="2" key="1">
    <citation type="submission" date="2022-11" db="UniProtKB">
        <authorList>
            <consortium name="WormBaseParasite"/>
        </authorList>
    </citation>
    <scope>IDENTIFICATION</scope>
</reference>
<name>A0A915EWC1_9BILA</name>
<evidence type="ECO:0000313" key="2">
    <source>
        <dbReference type="WBParaSite" id="jg9923"/>
    </source>
</evidence>
<sequence length="76" mass="8832">MTVNLFYREECLLDTSCSLLFLFIFFNETFQAKSDVEGETGKPCYKDEECPNGFHCQMIYGYGVETASQDKYIMQI</sequence>
<dbReference type="AlphaFoldDB" id="A0A915EWC1"/>
<dbReference type="Proteomes" id="UP000887574">
    <property type="component" value="Unplaced"/>
</dbReference>
<accession>A0A915EWC1</accession>
<dbReference type="WBParaSite" id="jg9923">
    <property type="protein sequence ID" value="jg9923"/>
    <property type="gene ID" value="jg9923"/>
</dbReference>
<proteinExistence type="predicted"/>
<evidence type="ECO:0000313" key="1">
    <source>
        <dbReference type="Proteomes" id="UP000887574"/>
    </source>
</evidence>
<keyword evidence="1" id="KW-1185">Reference proteome</keyword>
<protein>
    <submittedName>
        <fullName evidence="2">Nodule Cysteine-Rich (NCR) secreted peptide</fullName>
    </submittedName>
</protein>